<organism evidence="1 2">
    <name type="scientific">Sorangium cellulosum</name>
    <name type="common">Polyangium cellulosum</name>
    <dbReference type="NCBI Taxonomy" id="56"/>
    <lineage>
        <taxon>Bacteria</taxon>
        <taxon>Pseudomonadati</taxon>
        <taxon>Myxococcota</taxon>
        <taxon>Polyangia</taxon>
        <taxon>Polyangiales</taxon>
        <taxon>Polyangiaceae</taxon>
        <taxon>Sorangium</taxon>
    </lineage>
</organism>
<gene>
    <name evidence="1" type="ORF">BE15_04040</name>
</gene>
<evidence type="ECO:0000313" key="2">
    <source>
        <dbReference type="Proteomes" id="UP000075260"/>
    </source>
</evidence>
<accession>A0A150QYS0</accession>
<dbReference type="AlphaFoldDB" id="A0A150QYS0"/>
<sequence>MFLQAIQRSIVFSGTDLEKIAREHALAGGAIMNVIRYASLQALREGGRPLTVEDLLQGIRKEYAKQGKAG</sequence>
<name>A0A150QYS0_SORCE</name>
<dbReference type="RefSeq" id="WP_061605902.1">
    <property type="nucleotide sequence ID" value="NZ_JEMA01000212.1"/>
</dbReference>
<dbReference type="EMBL" id="JEMA01000212">
    <property type="protein sequence ID" value="KYF73137.1"/>
    <property type="molecule type" value="Genomic_DNA"/>
</dbReference>
<protein>
    <submittedName>
        <fullName evidence="1">Uncharacterized protein</fullName>
    </submittedName>
</protein>
<proteinExistence type="predicted"/>
<dbReference type="Proteomes" id="UP000075260">
    <property type="component" value="Unassembled WGS sequence"/>
</dbReference>
<evidence type="ECO:0000313" key="1">
    <source>
        <dbReference type="EMBL" id="KYF73137.1"/>
    </source>
</evidence>
<comment type="caution">
    <text evidence="1">The sequence shown here is derived from an EMBL/GenBank/DDBJ whole genome shotgun (WGS) entry which is preliminary data.</text>
</comment>
<reference evidence="1 2" key="1">
    <citation type="submission" date="2014-02" db="EMBL/GenBank/DDBJ databases">
        <title>The small core and large imbalanced accessory genome model reveals a collaborative survival strategy of Sorangium cellulosum strains in nature.</title>
        <authorList>
            <person name="Han K."/>
            <person name="Peng R."/>
            <person name="Blom J."/>
            <person name="Li Y.-Z."/>
        </authorList>
    </citation>
    <scope>NUCLEOTIDE SEQUENCE [LARGE SCALE GENOMIC DNA]</scope>
    <source>
        <strain evidence="1 2">So0008-312</strain>
    </source>
</reference>